<dbReference type="EMBL" id="JACHCB010000002">
    <property type="protein sequence ID" value="MBB6108657.1"/>
    <property type="molecule type" value="Genomic_DNA"/>
</dbReference>
<reference evidence="1 2" key="1">
    <citation type="submission" date="2020-08" db="EMBL/GenBank/DDBJ databases">
        <title>Genomic Encyclopedia of Type Strains, Phase IV (KMG-V): Genome sequencing to study the core and pangenomes of soil and plant-associated prokaryotes.</title>
        <authorList>
            <person name="Whitman W."/>
        </authorList>
    </citation>
    <scope>NUCLEOTIDE SEQUENCE [LARGE SCALE GENOMIC DNA]</scope>
    <source>
        <strain evidence="1 2">ANJLi2</strain>
    </source>
</reference>
<comment type="caution">
    <text evidence="1">The sequence shown here is derived from an EMBL/GenBank/DDBJ whole genome shotgun (WGS) entry which is preliminary data.</text>
</comment>
<proteinExistence type="predicted"/>
<dbReference type="RefSeq" id="WP_076370882.1">
    <property type="nucleotide sequence ID" value="NZ_FTMG01000002.1"/>
</dbReference>
<dbReference type="InterPro" id="IPR027375">
    <property type="entry name" value="DKNYY"/>
</dbReference>
<sequence>MKVFAIVFCSLVALFCIVIGIFAVKKLRFDHAHEGINLTGEQKDYPYSGYTLSAGQIYYNEPGAGYFLVKDADINTFRSLNTVGDRGTMARDTNHVFFRTGIVPGLKTKGFSYMGNNFCKDPVHVFYGNAMLKDAAIASFTFIKDFYAADQTHLYYKQKLVPGADVRSTQTGLPDEYLSDQTHVYYKGILINGAKPATFKPLIVEDDQWHTQYAFDGEHYFYQQYEIATNGRLQLLSLDKGFGWHGLFYEGNAIYCYDTDRHELILLGQRDNSAPFRMIDRGIFTDGKHIYFTFGKWNSSGGRVPQYIGHTSGICIVDGASPANFKAAGKNTEGTIYQSGGQRYFHPIHETNGNYHPGLLLLEADGTTKSLPTDNALSKFIKNVGEPSIFNKKFYQNLFKPDSGYHDF</sequence>
<evidence type="ECO:0000313" key="1">
    <source>
        <dbReference type="EMBL" id="MBB6108657.1"/>
    </source>
</evidence>
<dbReference type="Pfam" id="PF13644">
    <property type="entry name" value="DKNYY"/>
    <property type="match status" value="1"/>
</dbReference>
<dbReference type="Proteomes" id="UP000541583">
    <property type="component" value="Unassembled WGS sequence"/>
</dbReference>
<organism evidence="1 2">
    <name type="scientific">Mucilaginibacter lappiensis</name>
    <dbReference type="NCBI Taxonomy" id="354630"/>
    <lineage>
        <taxon>Bacteria</taxon>
        <taxon>Pseudomonadati</taxon>
        <taxon>Bacteroidota</taxon>
        <taxon>Sphingobacteriia</taxon>
        <taxon>Sphingobacteriales</taxon>
        <taxon>Sphingobacteriaceae</taxon>
        <taxon>Mucilaginibacter</taxon>
    </lineage>
</organism>
<accession>A0ABR6PFW9</accession>
<name>A0ABR6PFW9_9SPHI</name>
<evidence type="ECO:0008006" key="3">
    <source>
        <dbReference type="Google" id="ProtNLM"/>
    </source>
</evidence>
<protein>
    <recommendedName>
        <fullName evidence="3">DKNYY family protein</fullName>
    </recommendedName>
</protein>
<gene>
    <name evidence="1" type="ORF">HDF23_001392</name>
</gene>
<keyword evidence="2" id="KW-1185">Reference proteome</keyword>
<evidence type="ECO:0000313" key="2">
    <source>
        <dbReference type="Proteomes" id="UP000541583"/>
    </source>
</evidence>